<dbReference type="GO" id="GO:0003824">
    <property type="term" value="F:catalytic activity"/>
    <property type="evidence" value="ECO:0007669"/>
    <property type="project" value="UniProtKB-ARBA"/>
</dbReference>
<name>F7NML3_9FIRM</name>
<feature type="non-terminal residue" evidence="1">
    <location>
        <position position="285"/>
    </location>
</feature>
<evidence type="ECO:0000313" key="1">
    <source>
        <dbReference type="EMBL" id="EGO62721.1"/>
    </source>
</evidence>
<dbReference type="eggNOG" id="COG3210">
    <property type="taxonomic scope" value="Bacteria"/>
</dbReference>
<dbReference type="Proteomes" id="UP000003240">
    <property type="component" value="Unassembled WGS sequence"/>
</dbReference>
<protein>
    <submittedName>
        <fullName evidence="1">Hemagglutinin-related protein</fullName>
    </submittedName>
</protein>
<evidence type="ECO:0000313" key="2">
    <source>
        <dbReference type="Proteomes" id="UP000003240"/>
    </source>
</evidence>
<proteinExistence type="predicted"/>
<accession>F7NML3</accession>
<reference evidence="1 2" key="1">
    <citation type="journal article" date="2011" name="EMBO J.">
        <title>Structural diversity of bacterial flagellar motors.</title>
        <authorList>
            <person name="Chen S."/>
            <person name="Beeby M."/>
            <person name="Murphy G.E."/>
            <person name="Leadbetter J.R."/>
            <person name="Hendrixson D.R."/>
            <person name="Briegel A."/>
            <person name="Li Z."/>
            <person name="Shi J."/>
            <person name="Tocheva E.I."/>
            <person name="Muller A."/>
            <person name="Dobro M.J."/>
            <person name="Jensen G.J."/>
        </authorList>
    </citation>
    <scope>NUCLEOTIDE SEQUENCE [LARGE SCALE GENOMIC DNA]</scope>
    <source>
        <strain evidence="1 2">DSM 6540</strain>
    </source>
</reference>
<dbReference type="STRING" id="1009370.ALO_16717"/>
<sequence length="285" mass="29529">MNGKDILLDAANDVNLESAANTVDSRSESSQKSASVGVDLASGGVTISGQRGNGNTDAHQVNYNETLITAENNLTVKSGSDINIVGGQAKGDIVKVEASGDLNLASQQDRETYTEKNKSTNGSIGIGAGVTGNVGVNKGKIDSDYQSVKEQTGIFAGSGGFAIKVEGNTDLKGAVIGSEATTDKNKLDTGSLTWSDIENKAEYEASNSGLSLDFKDGKLTSDLTPDMPVNGDAASTTQSAVAAGSIEIRTGNTDISQLNRNTDQALNTLGTIFDKKTVQEKQELV</sequence>
<dbReference type="Pfam" id="PF13332">
    <property type="entry name" value="Fil_haemagg_2"/>
    <property type="match status" value="1"/>
</dbReference>
<dbReference type="EMBL" id="AFGF01000174">
    <property type="protein sequence ID" value="EGO62721.1"/>
    <property type="molecule type" value="Genomic_DNA"/>
</dbReference>
<organism evidence="1 2">
    <name type="scientific">Acetonema longum DSM 6540</name>
    <dbReference type="NCBI Taxonomy" id="1009370"/>
    <lineage>
        <taxon>Bacteria</taxon>
        <taxon>Bacillati</taxon>
        <taxon>Bacillota</taxon>
        <taxon>Negativicutes</taxon>
        <taxon>Acetonemataceae</taxon>
        <taxon>Acetonema</taxon>
    </lineage>
</organism>
<comment type="caution">
    <text evidence="1">The sequence shown here is derived from an EMBL/GenBank/DDBJ whole genome shotgun (WGS) entry which is preliminary data.</text>
</comment>
<dbReference type="AlphaFoldDB" id="F7NML3"/>
<gene>
    <name evidence="1" type="ORF">ALO_16717</name>
</gene>
<dbReference type="InterPro" id="IPR025157">
    <property type="entry name" value="Hemagglutinin_rpt"/>
</dbReference>
<keyword evidence="2" id="KW-1185">Reference proteome</keyword>